<accession>A0A1E5T2K3</accession>
<protein>
    <recommendedName>
        <fullName evidence="5">DUF349 domain-containing protein</fullName>
    </recommendedName>
</protein>
<feature type="region of interest" description="Disordered" evidence="2">
    <location>
        <begin position="1"/>
        <end position="56"/>
    </location>
</feature>
<dbReference type="AlphaFoldDB" id="A0A1E5T2K3"/>
<proteinExistence type="predicted"/>
<evidence type="ECO:0000256" key="2">
    <source>
        <dbReference type="SAM" id="MobiDB-lite"/>
    </source>
</evidence>
<evidence type="ECO:0000256" key="1">
    <source>
        <dbReference type="SAM" id="Coils"/>
    </source>
</evidence>
<dbReference type="Proteomes" id="UP000095552">
    <property type="component" value="Unassembled WGS sequence"/>
</dbReference>
<feature type="coiled-coil region" evidence="1">
    <location>
        <begin position="554"/>
        <end position="622"/>
    </location>
</feature>
<sequence length="622" mass="71697">MAKAEPKAEVEEENTAATESSNDDTVESEETPKASEETETTEEESEPTEEDNFELPDYTTFSREELVEAIEGATQLNNFNHIDQIVSGTETLFKGMEDVIRKEAEERYIADGGTAEDFEFRHDSLFNRFDASLRQIRDRKSAYYKEREANKTRNLEKKQEILEQLRELVDGENPTTSIKPIKEIQEVWKAIGPVPSQQSKTLWANYNALLDRFYHNRHILFELKDLDRKKNHAAKIVLCEKAEALGAMDNVKDAVIQLNELHEEYKKVGAVPREVQEALWQRFKAASDVVYRKRKEFLEHLKGDLKENLVKKQELISQLAEFTSFTSDRINDWNAKTKEILNVQKSWEAIGGVPREKAKEMNRAFWSAFKGFFAKKNEFFKQLESLRKVNLEKKEELINEAIALQDSTEWDKTAEKLKQLQSRWKEVGPVPEKQRNAVYARFKEACDTFFNNKRKEHNLAEANYVENQEKKEAVLKEIAEKAGGEGASEQELMTLISTYNELGFVPRNAIKAMDAKFKEVVKSYIDGLKLDESEAETLLLKAELSGGGRGDGADRRLQKKEGALRRKINELEDNISLWNNNLAFFANSKTADKLKEEFDVKIETAEKEIQVLKKQLKVLRSI</sequence>
<dbReference type="STRING" id="1563681.BFP71_13475"/>
<keyword evidence="1" id="KW-0175">Coiled coil</keyword>
<evidence type="ECO:0000313" key="3">
    <source>
        <dbReference type="EMBL" id="OEK05576.1"/>
    </source>
</evidence>
<gene>
    <name evidence="3" type="ORF">BFP71_13475</name>
</gene>
<keyword evidence="4" id="KW-1185">Reference proteome</keyword>
<organism evidence="3 4">
    <name type="scientific">Roseivirga misakiensis</name>
    <dbReference type="NCBI Taxonomy" id="1563681"/>
    <lineage>
        <taxon>Bacteria</taxon>
        <taxon>Pseudomonadati</taxon>
        <taxon>Bacteroidota</taxon>
        <taxon>Cytophagia</taxon>
        <taxon>Cytophagales</taxon>
        <taxon>Roseivirgaceae</taxon>
        <taxon>Roseivirga</taxon>
    </lineage>
</organism>
<reference evidence="3 4" key="1">
    <citation type="submission" date="2016-08" db="EMBL/GenBank/DDBJ databases">
        <title>Draft genome of Fabibacter sp. strain SK-8.</title>
        <authorList>
            <person name="Wong S.-K."/>
            <person name="Hamasaki K."/>
            <person name="Yoshizawa S."/>
        </authorList>
    </citation>
    <scope>NUCLEOTIDE SEQUENCE [LARGE SCALE GENOMIC DNA]</scope>
    <source>
        <strain evidence="3 4">SK-8</strain>
    </source>
</reference>
<evidence type="ECO:0000313" key="4">
    <source>
        <dbReference type="Proteomes" id="UP000095552"/>
    </source>
</evidence>
<comment type="caution">
    <text evidence="3">The sequence shown here is derived from an EMBL/GenBank/DDBJ whole genome shotgun (WGS) entry which is preliminary data.</text>
</comment>
<dbReference type="Pfam" id="PF03993">
    <property type="entry name" value="DUF349"/>
    <property type="match status" value="5"/>
</dbReference>
<name>A0A1E5T2K3_9BACT</name>
<feature type="compositionally biased region" description="Acidic residues" evidence="2">
    <location>
        <begin position="37"/>
        <end position="54"/>
    </location>
</feature>
<dbReference type="EMBL" id="MDGQ01000005">
    <property type="protein sequence ID" value="OEK05576.1"/>
    <property type="molecule type" value="Genomic_DNA"/>
</dbReference>
<dbReference type="InterPro" id="IPR007139">
    <property type="entry name" value="DUF349"/>
</dbReference>
<evidence type="ECO:0008006" key="5">
    <source>
        <dbReference type="Google" id="ProtNLM"/>
    </source>
</evidence>